<dbReference type="GO" id="GO:0005634">
    <property type="term" value="C:nucleus"/>
    <property type="evidence" value="ECO:0007669"/>
    <property type="project" value="UniProtKB-SubCell"/>
</dbReference>
<dbReference type="Gene3D" id="3.30.160.60">
    <property type="entry name" value="Classic Zinc Finger"/>
    <property type="match status" value="1"/>
</dbReference>
<evidence type="ECO:0000256" key="3">
    <source>
        <dbReference type="ARBA" id="ARBA00022737"/>
    </source>
</evidence>
<feature type="chain" id="PRO_5042207112" description="C2H2-type domain-containing protein" evidence="8">
    <location>
        <begin position="29"/>
        <end position="294"/>
    </location>
</feature>
<keyword evidence="4 7" id="KW-0863">Zinc-finger</keyword>
<dbReference type="AlphaFoldDB" id="A0AAD5U0D6"/>
<keyword evidence="8" id="KW-0732">Signal</keyword>
<dbReference type="InterPro" id="IPR013087">
    <property type="entry name" value="Znf_C2H2_type"/>
</dbReference>
<comment type="caution">
    <text evidence="10">The sequence shown here is derived from an EMBL/GenBank/DDBJ whole genome shotgun (WGS) entry which is preliminary data.</text>
</comment>
<keyword evidence="2" id="KW-0479">Metal-binding</keyword>
<dbReference type="InterPro" id="IPR050331">
    <property type="entry name" value="Zinc_finger"/>
</dbReference>
<name>A0AAD5U0D6_9FUNG</name>
<dbReference type="PROSITE" id="PS50157">
    <property type="entry name" value="ZINC_FINGER_C2H2_2"/>
    <property type="match status" value="1"/>
</dbReference>
<dbReference type="Proteomes" id="UP001211065">
    <property type="component" value="Unassembled WGS sequence"/>
</dbReference>
<proteinExistence type="predicted"/>
<dbReference type="PANTHER" id="PTHR16515:SF49">
    <property type="entry name" value="GASTRULA ZINC FINGER PROTEIN XLCGF49.1-LIKE-RELATED"/>
    <property type="match status" value="1"/>
</dbReference>
<dbReference type="GO" id="GO:0010468">
    <property type="term" value="P:regulation of gene expression"/>
    <property type="evidence" value="ECO:0007669"/>
    <property type="project" value="TreeGrafter"/>
</dbReference>
<sequence length="294" mass="34549">MNIQTPFLNSNQIILFVSLFTSIQVTLPIAKLNNCDNINPFRNSMESLHDEIALINLLYTEIKDSVEKNEKNMKKTDSIHQLHSHQHKQTSFPFRTPFIEQDTSSILATPPKTPEIKELKDTHLRCSETTYFFEFTIYSANLKNHLEIMDEKQLLNEITNFFETDEAFKTMQKVKDSRFKNNTIIHLHKDTRLQFVKVETAEQKRELKKLRPKERVSCPDCPKSLNRKSDLKRHISTIHLKCRPFKCEFCSKGYSRGDVLRKHYKKCIVGFTRKKNLILQKNSDSSTENVHEMI</sequence>
<keyword evidence="3" id="KW-0677">Repeat</keyword>
<keyword evidence="11" id="KW-1185">Reference proteome</keyword>
<dbReference type="Pfam" id="PF00096">
    <property type="entry name" value="zf-C2H2"/>
    <property type="match status" value="1"/>
</dbReference>
<gene>
    <name evidence="10" type="ORF">HK099_004674</name>
</gene>
<evidence type="ECO:0000256" key="8">
    <source>
        <dbReference type="SAM" id="SignalP"/>
    </source>
</evidence>
<reference evidence="10" key="1">
    <citation type="submission" date="2020-05" db="EMBL/GenBank/DDBJ databases">
        <title>Phylogenomic resolution of chytrid fungi.</title>
        <authorList>
            <person name="Stajich J.E."/>
            <person name="Amses K."/>
            <person name="Simmons R."/>
            <person name="Seto K."/>
            <person name="Myers J."/>
            <person name="Bonds A."/>
            <person name="Quandt C.A."/>
            <person name="Barry K."/>
            <person name="Liu P."/>
            <person name="Grigoriev I."/>
            <person name="Longcore J.E."/>
            <person name="James T.Y."/>
        </authorList>
    </citation>
    <scope>NUCLEOTIDE SEQUENCE</scope>
    <source>
        <strain evidence="10">JEL0476</strain>
    </source>
</reference>
<dbReference type="SUPFAM" id="SSF57667">
    <property type="entry name" value="beta-beta-alpha zinc fingers"/>
    <property type="match status" value="1"/>
</dbReference>
<evidence type="ECO:0000256" key="7">
    <source>
        <dbReference type="PROSITE-ProRule" id="PRU00042"/>
    </source>
</evidence>
<dbReference type="PANTHER" id="PTHR16515">
    <property type="entry name" value="PR DOMAIN ZINC FINGER PROTEIN"/>
    <property type="match status" value="1"/>
</dbReference>
<dbReference type="InterPro" id="IPR036236">
    <property type="entry name" value="Znf_C2H2_sf"/>
</dbReference>
<evidence type="ECO:0000256" key="6">
    <source>
        <dbReference type="ARBA" id="ARBA00023242"/>
    </source>
</evidence>
<organism evidence="10 11">
    <name type="scientific">Clydaea vesicula</name>
    <dbReference type="NCBI Taxonomy" id="447962"/>
    <lineage>
        <taxon>Eukaryota</taxon>
        <taxon>Fungi</taxon>
        <taxon>Fungi incertae sedis</taxon>
        <taxon>Chytridiomycota</taxon>
        <taxon>Chytridiomycota incertae sedis</taxon>
        <taxon>Chytridiomycetes</taxon>
        <taxon>Lobulomycetales</taxon>
        <taxon>Lobulomycetaceae</taxon>
        <taxon>Clydaea</taxon>
    </lineage>
</organism>
<evidence type="ECO:0000256" key="2">
    <source>
        <dbReference type="ARBA" id="ARBA00022723"/>
    </source>
</evidence>
<dbReference type="EMBL" id="JADGJW010000337">
    <property type="protein sequence ID" value="KAJ3219515.1"/>
    <property type="molecule type" value="Genomic_DNA"/>
</dbReference>
<evidence type="ECO:0000313" key="10">
    <source>
        <dbReference type="EMBL" id="KAJ3219515.1"/>
    </source>
</evidence>
<dbReference type="PROSITE" id="PS00028">
    <property type="entry name" value="ZINC_FINGER_C2H2_1"/>
    <property type="match status" value="1"/>
</dbReference>
<feature type="domain" description="C2H2-type" evidence="9">
    <location>
        <begin position="216"/>
        <end position="244"/>
    </location>
</feature>
<evidence type="ECO:0000256" key="5">
    <source>
        <dbReference type="ARBA" id="ARBA00022833"/>
    </source>
</evidence>
<comment type="subcellular location">
    <subcellularLocation>
        <location evidence="1">Nucleus</location>
    </subcellularLocation>
</comment>
<feature type="signal peptide" evidence="8">
    <location>
        <begin position="1"/>
        <end position="28"/>
    </location>
</feature>
<evidence type="ECO:0000259" key="9">
    <source>
        <dbReference type="PROSITE" id="PS50157"/>
    </source>
</evidence>
<evidence type="ECO:0000256" key="4">
    <source>
        <dbReference type="ARBA" id="ARBA00022771"/>
    </source>
</evidence>
<keyword evidence="5" id="KW-0862">Zinc</keyword>
<dbReference type="SMART" id="SM00355">
    <property type="entry name" value="ZnF_C2H2"/>
    <property type="match status" value="2"/>
</dbReference>
<accession>A0AAD5U0D6</accession>
<protein>
    <recommendedName>
        <fullName evidence="9">C2H2-type domain-containing protein</fullName>
    </recommendedName>
</protein>
<evidence type="ECO:0000313" key="11">
    <source>
        <dbReference type="Proteomes" id="UP001211065"/>
    </source>
</evidence>
<dbReference type="GO" id="GO:0008270">
    <property type="term" value="F:zinc ion binding"/>
    <property type="evidence" value="ECO:0007669"/>
    <property type="project" value="UniProtKB-KW"/>
</dbReference>
<keyword evidence="6" id="KW-0539">Nucleus</keyword>
<evidence type="ECO:0000256" key="1">
    <source>
        <dbReference type="ARBA" id="ARBA00004123"/>
    </source>
</evidence>